<gene>
    <name evidence="4" type="ORF">M6D93_18320</name>
</gene>
<evidence type="ECO:0000313" key="5">
    <source>
        <dbReference type="Proteomes" id="UP001056336"/>
    </source>
</evidence>
<keyword evidence="4" id="KW-0378">Hydrolase</keyword>
<evidence type="ECO:0000256" key="1">
    <source>
        <dbReference type="ARBA" id="ARBA00010211"/>
    </source>
</evidence>
<keyword evidence="5" id="KW-1185">Reference proteome</keyword>
<feature type="domain" description="Fumarylacetoacetase-like C-terminal" evidence="3">
    <location>
        <begin position="76"/>
        <end position="281"/>
    </location>
</feature>
<dbReference type="Gene3D" id="3.90.850.10">
    <property type="entry name" value="Fumarylacetoacetase-like, C-terminal domain"/>
    <property type="match status" value="1"/>
</dbReference>
<dbReference type="InterPro" id="IPR011234">
    <property type="entry name" value="Fumarylacetoacetase-like_C"/>
</dbReference>
<proteinExistence type="inferred from homology"/>
<dbReference type="RefSeq" id="WP_249771511.1">
    <property type="nucleotide sequence ID" value="NZ_CP097332.1"/>
</dbReference>
<dbReference type="Proteomes" id="UP001056336">
    <property type="component" value="Chromosome"/>
</dbReference>
<dbReference type="Pfam" id="PF01557">
    <property type="entry name" value="FAA_hydrolase"/>
    <property type="match status" value="1"/>
</dbReference>
<dbReference type="GO" id="GO:0016787">
    <property type="term" value="F:hydrolase activity"/>
    <property type="evidence" value="ECO:0007669"/>
    <property type="project" value="UniProtKB-KW"/>
</dbReference>
<sequence>MRLAVVRIDDHATPAVLLSDGPQQWVQPVSLGDAETADPWLGWLRAGADADAITPVGQRVSLAEAQLAAPLRRPGKIIAIGLNYADHTAETGLEAPAEPLTFAKYSSSITGPHDEIRIPKSVTTDVDWEAELAVVIGARCGPSERGTRAHIAAYTVANDVSARDVQFRDGQWTRAKSMDTFCPIGPTLVTADEVSDPHGLRIYTEVNGRLMQDASTADLIFDIDFLLDYLTETTTLEPGDLILTGTPPGCGGFRTPPLFLGDGDLVECGVAGIGLLSNRVRYF</sequence>
<keyword evidence="2" id="KW-0479">Metal-binding</keyword>
<dbReference type="SUPFAM" id="SSF56529">
    <property type="entry name" value="FAH"/>
    <property type="match status" value="1"/>
</dbReference>
<dbReference type="EMBL" id="CP097332">
    <property type="protein sequence ID" value="UQX88221.1"/>
    <property type="molecule type" value="Genomic_DNA"/>
</dbReference>
<protein>
    <submittedName>
        <fullName evidence="4">Fumarylacetoacetate hydrolase family protein</fullName>
    </submittedName>
</protein>
<reference evidence="4" key="1">
    <citation type="journal article" date="2018" name="Int. J. Syst. Evol. Microbiol.">
        <title>Jatrophihabitans telluris sp. nov., isolated from sediment soil of lava forest wetlands and the emended description of the genus Jatrophihabitans.</title>
        <authorList>
            <person name="Lee K.C."/>
            <person name="Suh M.K."/>
            <person name="Eom M.K."/>
            <person name="Kim K.K."/>
            <person name="Kim J.S."/>
            <person name="Kim D.S."/>
            <person name="Ko S.H."/>
            <person name="Shin Y.K."/>
            <person name="Lee J.S."/>
        </authorList>
    </citation>
    <scope>NUCLEOTIDE SEQUENCE</scope>
    <source>
        <strain evidence="4">N237</strain>
    </source>
</reference>
<evidence type="ECO:0000313" key="4">
    <source>
        <dbReference type="EMBL" id="UQX88221.1"/>
    </source>
</evidence>
<evidence type="ECO:0000259" key="3">
    <source>
        <dbReference type="Pfam" id="PF01557"/>
    </source>
</evidence>
<name>A0ABY4QYX8_9ACTN</name>
<dbReference type="InterPro" id="IPR051121">
    <property type="entry name" value="FAH"/>
</dbReference>
<dbReference type="PANTHER" id="PTHR42796:SF4">
    <property type="entry name" value="FUMARYLACETOACETATE HYDROLASE DOMAIN-CONTAINING PROTEIN 2A"/>
    <property type="match status" value="1"/>
</dbReference>
<accession>A0ABY4QYX8</accession>
<dbReference type="PANTHER" id="PTHR42796">
    <property type="entry name" value="FUMARYLACETOACETATE HYDROLASE DOMAIN-CONTAINING PROTEIN 2A-RELATED"/>
    <property type="match status" value="1"/>
</dbReference>
<organism evidence="4 5">
    <name type="scientific">Jatrophihabitans telluris</name>
    <dbReference type="NCBI Taxonomy" id="2038343"/>
    <lineage>
        <taxon>Bacteria</taxon>
        <taxon>Bacillati</taxon>
        <taxon>Actinomycetota</taxon>
        <taxon>Actinomycetes</taxon>
        <taxon>Jatrophihabitantales</taxon>
        <taxon>Jatrophihabitantaceae</taxon>
        <taxon>Jatrophihabitans</taxon>
    </lineage>
</organism>
<dbReference type="InterPro" id="IPR036663">
    <property type="entry name" value="Fumarylacetoacetase_C_sf"/>
</dbReference>
<evidence type="ECO:0000256" key="2">
    <source>
        <dbReference type="ARBA" id="ARBA00022723"/>
    </source>
</evidence>
<comment type="similarity">
    <text evidence="1">Belongs to the FAH family.</text>
</comment>
<reference evidence="4" key="2">
    <citation type="submission" date="2022-05" db="EMBL/GenBank/DDBJ databases">
        <authorList>
            <person name="Kim J.-S."/>
            <person name="Lee K."/>
            <person name="Suh M."/>
            <person name="Eom M."/>
            <person name="Kim J.-S."/>
            <person name="Kim D.-S."/>
            <person name="Ko S.-H."/>
            <person name="Shin Y."/>
            <person name="Lee J.-S."/>
        </authorList>
    </citation>
    <scope>NUCLEOTIDE SEQUENCE</scope>
    <source>
        <strain evidence="4">N237</strain>
    </source>
</reference>